<feature type="domain" description="GAR" evidence="6">
    <location>
        <begin position="591"/>
        <end position="661"/>
    </location>
</feature>
<reference evidence="7 8" key="1">
    <citation type="submission" date="2016-11" db="EMBL/GenBank/DDBJ databases">
        <title>The macronuclear genome of Stentor coeruleus: a giant cell with tiny introns.</title>
        <authorList>
            <person name="Slabodnick M."/>
            <person name="Ruby J.G."/>
            <person name="Reiff S.B."/>
            <person name="Swart E.C."/>
            <person name="Gosai S."/>
            <person name="Prabakaran S."/>
            <person name="Witkowska E."/>
            <person name="Larue G.E."/>
            <person name="Fisher S."/>
            <person name="Freeman R.M."/>
            <person name="Gunawardena J."/>
            <person name="Chu W."/>
            <person name="Stover N.A."/>
            <person name="Gregory B.D."/>
            <person name="Nowacki M."/>
            <person name="Derisi J."/>
            <person name="Roy S.W."/>
            <person name="Marshall W.F."/>
            <person name="Sood P."/>
        </authorList>
    </citation>
    <scope>NUCLEOTIDE SEQUENCE [LARGE SCALE GENOMIC DNA]</scope>
    <source>
        <strain evidence="7">WM001</strain>
    </source>
</reference>
<dbReference type="GO" id="GO:0005856">
    <property type="term" value="C:cytoskeleton"/>
    <property type="evidence" value="ECO:0007669"/>
    <property type="project" value="UniProtKB-SubCell"/>
</dbReference>
<dbReference type="PROSITE" id="PS51460">
    <property type="entry name" value="GAR"/>
    <property type="match status" value="1"/>
</dbReference>
<dbReference type="AlphaFoldDB" id="A0A1R2B713"/>
<feature type="region of interest" description="Disordered" evidence="5">
    <location>
        <begin position="714"/>
        <end position="735"/>
    </location>
</feature>
<keyword evidence="8" id="KW-1185">Reference proteome</keyword>
<dbReference type="InterPro" id="IPR036534">
    <property type="entry name" value="GAR_dom_sf"/>
</dbReference>
<name>A0A1R2B713_9CILI</name>
<evidence type="ECO:0000256" key="1">
    <source>
        <dbReference type="ARBA" id="ARBA00004245"/>
    </source>
</evidence>
<organism evidence="7 8">
    <name type="scientific">Stentor coeruleus</name>
    <dbReference type="NCBI Taxonomy" id="5963"/>
    <lineage>
        <taxon>Eukaryota</taxon>
        <taxon>Sar</taxon>
        <taxon>Alveolata</taxon>
        <taxon>Ciliophora</taxon>
        <taxon>Postciliodesmatophora</taxon>
        <taxon>Heterotrichea</taxon>
        <taxon>Heterotrichida</taxon>
        <taxon>Stentoridae</taxon>
        <taxon>Stentor</taxon>
    </lineage>
</organism>
<evidence type="ECO:0000256" key="4">
    <source>
        <dbReference type="SAM" id="Coils"/>
    </source>
</evidence>
<feature type="coiled-coil region" evidence="4">
    <location>
        <begin position="245"/>
        <end position="378"/>
    </location>
</feature>
<dbReference type="EMBL" id="MPUH01000904">
    <property type="protein sequence ID" value="OMJ72400.1"/>
    <property type="molecule type" value="Genomic_DNA"/>
</dbReference>
<evidence type="ECO:0000256" key="2">
    <source>
        <dbReference type="ARBA" id="ARBA00022490"/>
    </source>
</evidence>
<keyword evidence="3" id="KW-0206">Cytoskeleton</keyword>
<dbReference type="InterPro" id="IPR003108">
    <property type="entry name" value="GAR_dom"/>
</dbReference>
<evidence type="ECO:0000256" key="3">
    <source>
        <dbReference type="ARBA" id="ARBA00023212"/>
    </source>
</evidence>
<evidence type="ECO:0000256" key="5">
    <source>
        <dbReference type="SAM" id="MobiDB-lite"/>
    </source>
</evidence>
<accession>A0A1R2B713</accession>
<feature type="coiled-coil region" evidence="4">
    <location>
        <begin position="431"/>
        <end position="490"/>
    </location>
</feature>
<comment type="subcellular location">
    <subcellularLocation>
        <location evidence="1">Cytoplasm</location>
        <location evidence="1">Cytoskeleton</location>
    </subcellularLocation>
</comment>
<comment type="caution">
    <text evidence="7">The sequence shown here is derived from an EMBL/GenBank/DDBJ whole genome shotgun (WGS) entry which is preliminary data.</text>
</comment>
<dbReference type="GO" id="GO:0008017">
    <property type="term" value="F:microtubule binding"/>
    <property type="evidence" value="ECO:0007669"/>
    <property type="project" value="InterPro"/>
</dbReference>
<dbReference type="Proteomes" id="UP000187209">
    <property type="component" value="Unassembled WGS sequence"/>
</dbReference>
<gene>
    <name evidence="7" type="ORF">SteCoe_29163</name>
</gene>
<evidence type="ECO:0000259" key="6">
    <source>
        <dbReference type="PROSITE" id="PS51460"/>
    </source>
</evidence>
<dbReference type="OrthoDB" id="298720at2759"/>
<keyword evidence="2" id="KW-0963">Cytoplasm</keyword>
<feature type="region of interest" description="Disordered" evidence="5">
    <location>
        <begin position="138"/>
        <end position="173"/>
    </location>
</feature>
<feature type="compositionally biased region" description="Low complexity" evidence="5">
    <location>
        <begin position="155"/>
        <end position="168"/>
    </location>
</feature>
<dbReference type="Gene3D" id="3.30.920.20">
    <property type="entry name" value="Gas2-like domain"/>
    <property type="match status" value="1"/>
</dbReference>
<keyword evidence="4" id="KW-0175">Coiled coil</keyword>
<dbReference type="SUPFAM" id="SSF143575">
    <property type="entry name" value="GAS2 domain-like"/>
    <property type="match status" value="1"/>
</dbReference>
<evidence type="ECO:0000313" key="8">
    <source>
        <dbReference type="Proteomes" id="UP000187209"/>
    </source>
</evidence>
<evidence type="ECO:0000313" key="7">
    <source>
        <dbReference type="EMBL" id="OMJ72400.1"/>
    </source>
</evidence>
<protein>
    <recommendedName>
        <fullName evidence="6">GAR domain-containing protein</fullName>
    </recommendedName>
</protein>
<proteinExistence type="predicted"/>
<sequence>MASEYEIEIGDLALSPEVPFEVFIAKKKVQKDASVFATNPVPVSMDINGSIFELVLNVFQNQTEYSLEIAEEAFSGTLTLVLRITPVVEDAQQPSDSLYNCRYLRNISASESYYESTKNILTSLEEMMGENYQKMLDDVVRPPSPSRSPVRKNTKPGGKTPGKTPSKSPYKRSFSGLSFDQGGLVEIPCNEEIFMDRVSGKDSHSLMLVVAGLLARRRLLKVSDDEDIVLKGIIDNNAKACQVMKEAFEETKAQIASEKEDIQKKIQAIKDIIAGLENRLGDDKEKNKELEAEKNKISGEVKECLANIEILKSVNVDDAEQILENVMKVRAEGEKAEQQRKELQDEFMEYMAKFRSEMAEKDREVSRKQDQLNKAIAEFNQKDVQLTHLVQDNAKLQTQVLDNTSKLVVKISQHDRVKLLNDLVTKDTQAVGNLKEKLQEILSKFEEIKKATSASISDIQYSKESLDRTQEEVKAAINSKNQEHEELVKNITLVSENLHEIRSLYDKTSQIEQHFTNLQKRLLFSYENKEHAVREMKYLSDLILHLTSCYTAAHRSYNKSTALLDQKNCEVITIHKALEELKKKYPVYFPIKEDPLDMALGNYLNQRELGLAVPFIREGGGVYIFGTRKILVNYERGKLTVKVGGGFLPIEEFIHAYSDIEVEKFVTKCQELSPKTKKFLGKWVGGFVDNNLENAKKMKEMLVQAAEDHKYSVSYGVKNNERTPSPQRKSRTSFS</sequence>